<dbReference type="AlphaFoldDB" id="A0A4C2A9D7"/>
<name>A0A4C2A9D7_EUMVA</name>
<keyword evidence="2" id="KW-1185">Reference proteome</keyword>
<accession>A0A4C2A9D7</accession>
<proteinExistence type="predicted"/>
<comment type="caution">
    <text evidence="1">The sequence shown here is derived from an EMBL/GenBank/DDBJ whole genome shotgun (WGS) entry which is preliminary data.</text>
</comment>
<protein>
    <submittedName>
        <fullName evidence="1">Uncharacterized protein</fullName>
    </submittedName>
</protein>
<reference evidence="1 2" key="1">
    <citation type="journal article" date="2019" name="Commun. Biol.">
        <title>The bagworm genome reveals a unique fibroin gene that provides high tensile strength.</title>
        <authorList>
            <person name="Kono N."/>
            <person name="Nakamura H."/>
            <person name="Ohtoshi R."/>
            <person name="Tomita M."/>
            <person name="Numata K."/>
            <person name="Arakawa K."/>
        </authorList>
    </citation>
    <scope>NUCLEOTIDE SEQUENCE [LARGE SCALE GENOMIC DNA]</scope>
</reference>
<evidence type="ECO:0000313" key="2">
    <source>
        <dbReference type="Proteomes" id="UP000299102"/>
    </source>
</evidence>
<gene>
    <name evidence="1" type="ORF">EVAR_65080_1</name>
</gene>
<sequence length="69" mass="7746">MHYPNCRRRCWRWCAPPPPRPAIVKAYHNKQSELLVYADIGRRVRPARPADAGAALGADGCARCRIADC</sequence>
<dbReference type="Proteomes" id="UP000299102">
    <property type="component" value="Unassembled WGS sequence"/>
</dbReference>
<evidence type="ECO:0000313" key="1">
    <source>
        <dbReference type="EMBL" id="GBP95605.1"/>
    </source>
</evidence>
<organism evidence="1 2">
    <name type="scientific">Eumeta variegata</name>
    <name type="common">Bagworm moth</name>
    <name type="synonym">Eumeta japonica</name>
    <dbReference type="NCBI Taxonomy" id="151549"/>
    <lineage>
        <taxon>Eukaryota</taxon>
        <taxon>Metazoa</taxon>
        <taxon>Ecdysozoa</taxon>
        <taxon>Arthropoda</taxon>
        <taxon>Hexapoda</taxon>
        <taxon>Insecta</taxon>
        <taxon>Pterygota</taxon>
        <taxon>Neoptera</taxon>
        <taxon>Endopterygota</taxon>
        <taxon>Lepidoptera</taxon>
        <taxon>Glossata</taxon>
        <taxon>Ditrysia</taxon>
        <taxon>Tineoidea</taxon>
        <taxon>Psychidae</taxon>
        <taxon>Oiketicinae</taxon>
        <taxon>Eumeta</taxon>
    </lineage>
</organism>
<dbReference type="EMBL" id="BGZK01002657">
    <property type="protein sequence ID" value="GBP95605.1"/>
    <property type="molecule type" value="Genomic_DNA"/>
</dbReference>